<organism evidence="9 10">
    <name type="scientific">Lachnobacterium bovis DSM 14045</name>
    <dbReference type="NCBI Taxonomy" id="1122142"/>
    <lineage>
        <taxon>Bacteria</taxon>
        <taxon>Bacillati</taxon>
        <taxon>Bacillota</taxon>
        <taxon>Clostridia</taxon>
        <taxon>Lachnospirales</taxon>
        <taxon>Lachnospiraceae</taxon>
        <taxon>Lachnobacterium</taxon>
    </lineage>
</organism>
<protein>
    <submittedName>
        <fullName evidence="9">Succinyl-diaminopimelate desuccinylase</fullName>
    </submittedName>
</protein>
<dbReference type="SUPFAM" id="SSF53187">
    <property type="entry name" value="Zn-dependent exopeptidases"/>
    <property type="match status" value="1"/>
</dbReference>
<keyword evidence="4" id="KW-0479">Metal-binding</keyword>
<dbReference type="OrthoDB" id="9761532at2"/>
<name>A0A1H3F547_9FIRM</name>
<dbReference type="GO" id="GO:0006526">
    <property type="term" value="P:L-arginine biosynthetic process"/>
    <property type="evidence" value="ECO:0007669"/>
    <property type="project" value="TreeGrafter"/>
</dbReference>
<dbReference type="Proteomes" id="UP000183918">
    <property type="component" value="Unassembled WGS sequence"/>
</dbReference>
<dbReference type="Gene3D" id="3.40.630.10">
    <property type="entry name" value="Zn peptidases"/>
    <property type="match status" value="1"/>
</dbReference>
<evidence type="ECO:0000256" key="7">
    <source>
        <dbReference type="ARBA" id="ARBA00022997"/>
    </source>
</evidence>
<dbReference type="STRING" id="1122142.SAMN02910414_00142"/>
<comment type="similarity">
    <text evidence="2">Belongs to the peptidase M20A family.</text>
</comment>
<dbReference type="InterPro" id="IPR036264">
    <property type="entry name" value="Bact_exopeptidase_dim_dom"/>
</dbReference>
<dbReference type="Gene3D" id="3.30.70.360">
    <property type="match status" value="2"/>
</dbReference>
<reference evidence="9 10" key="1">
    <citation type="submission" date="2016-10" db="EMBL/GenBank/DDBJ databases">
        <authorList>
            <person name="de Groot N.N."/>
        </authorList>
    </citation>
    <scope>NUCLEOTIDE SEQUENCE [LARGE SCALE GENOMIC DNA]</scope>
    <source>
        <strain evidence="9 10">DSM 14045</strain>
    </source>
</reference>
<dbReference type="InterPro" id="IPR002933">
    <property type="entry name" value="Peptidase_M20"/>
</dbReference>
<sequence>MNNQIIKEKVWSYKDEMLNRLDKLVSIPSEMSAPTEDAPFGEQPLLALTAALDMLKADGFETKNVDNYAGYAQMGNGDELIGIIGHLDVVPAKKSDGWDSDPYTLVEKNGVLYGRGVSDDKGAVVASMIAMKVIKDLGIDVNKRVRLIMGTNEENGSRCLEHYVEKEGHVDYGFTPDGDFPAIHGEKGIMQGKYVAKTSKILDVAGGTVANAVPGKATIKVVKGSYSSEKLDAFFKTNNIKYSVTSNADCDVIDVMGVAAHASTPELGVNAISYMLVGLKEAGMEDSFVDFYCSHFGLELNGAMLGANLSDEYGNLTLNCGVISMVEGKVQGTVDIRFPVTLTTDKVLASMEGHLEDENGTITFDTLVNPLFFAPDSPLVSSLYDAYVEVTGDTENKPMVIGGGTYAKEINNTIAFGCAFPGNDYRIHNTNEWVKIDELLLQAEIYVHGILKLLSI</sequence>
<comment type="cofactor">
    <cofactor evidence="1">
        <name>Zn(2+)</name>
        <dbReference type="ChEBI" id="CHEBI:29105"/>
    </cofactor>
</comment>
<keyword evidence="8" id="KW-0482">Metalloprotease</keyword>
<evidence type="ECO:0000256" key="1">
    <source>
        <dbReference type="ARBA" id="ARBA00001947"/>
    </source>
</evidence>
<dbReference type="AlphaFoldDB" id="A0A1H3F547"/>
<evidence type="ECO:0000256" key="3">
    <source>
        <dbReference type="ARBA" id="ARBA00022670"/>
    </source>
</evidence>
<dbReference type="PANTHER" id="PTHR43808">
    <property type="entry name" value="ACETYLORNITHINE DEACETYLASE"/>
    <property type="match status" value="1"/>
</dbReference>
<proteinExistence type="inferred from homology"/>
<dbReference type="EMBL" id="FNPG01000004">
    <property type="protein sequence ID" value="SDX85977.1"/>
    <property type="molecule type" value="Genomic_DNA"/>
</dbReference>
<dbReference type="PANTHER" id="PTHR43808:SF31">
    <property type="entry name" value="N-ACETYL-L-CITRULLINE DEACETYLASE"/>
    <property type="match status" value="1"/>
</dbReference>
<dbReference type="InterPro" id="IPR010964">
    <property type="entry name" value="M20A_pepV-rel"/>
</dbReference>
<gene>
    <name evidence="9" type="ORF">SAMN02910414_00142</name>
</gene>
<dbReference type="NCBIfam" id="TIGR01887">
    <property type="entry name" value="dipeptidaselike"/>
    <property type="match status" value="1"/>
</dbReference>
<dbReference type="GO" id="GO:0016805">
    <property type="term" value="F:dipeptidase activity"/>
    <property type="evidence" value="ECO:0007669"/>
    <property type="project" value="UniProtKB-KW"/>
</dbReference>
<dbReference type="GO" id="GO:0008237">
    <property type="term" value="F:metallopeptidase activity"/>
    <property type="evidence" value="ECO:0007669"/>
    <property type="project" value="UniProtKB-KW"/>
</dbReference>
<evidence type="ECO:0000313" key="10">
    <source>
        <dbReference type="Proteomes" id="UP000183918"/>
    </source>
</evidence>
<dbReference type="GO" id="GO:0008270">
    <property type="term" value="F:zinc ion binding"/>
    <property type="evidence" value="ECO:0007669"/>
    <property type="project" value="InterPro"/>
</dbReference>
<keyword evidence="6" id="KW-0862">Zinc</keyword>
<evidence type="ECO:0000256" key="6">
    <source>
        <dbReference type="ARBA" id="ARBA00022833"/>
    </source>
</evidence>
<keyword evidence="10" id="KW-1185">Reference proteome</keyword>
<evidence type="ECO:0000256" key="8">
    <source>
        <dbReference type="ARBA" id="ARBA00023049"/>
    </source>
</evidence>
<keyword evidence="5" id="KW-0378">Hydrolase</keyword>
<dbReference type="Pfam" id="PF01546">
    <property type="entry name" value="Peptidase_M20"/>
    <property type="match status" value="1"/>
</dbReference>
<dbReference type="InterPro" id="IPR050072">
    <property type="entry name" value="Peptidase_M20A"/>
</dbReference>
<dbReference type="InterPro" id="IPR001261">
    <property type="entry name" value="ArgE/DapE_CS"/>
</dbReference>
<evidence type="ECO:0000313" key="9">
    <source>
        <dbReference type="EMBL" id="SDX85977.1"/>
    </source>
</evidence>
<dbReference type="SUPFAM" id="SSF55031">
    <property type="entry name" value="Bacterial exopeptidase dimerisation domain"/>
    <property type="match status" value="1"/>
</dbReference>
<evidence type="ECO:0000256" key="4">
    <source>
        <dbReference type="ARBA" id="ARBA00022723"/>
    </source>
</evidence>
<dbReference type="PROSITE" id="PS00758">
    <property type="entry name" value="ARGE_DAPE_CPG2_1"/>
    <property type="match status" value="1"/>
</dbReference>
<accession>A0A1H3F547</accession>
<keyword evidence="7" id="KW-0224">Dipeptidase</keyword>
<dbReference type="GO" id="GO:0006508">
    <property type="term" value="P:proteolysis"/>
    <property type="evidence" value="ECO:0007669"/>
    <property type="project" value="UniProtKB-KW"/>
</dbReference>
<evidence type="ECO:0000256" key="5">
    <source>
        <dbReference type="ARBA" id="ARBA00022801"/>
    </source>
</evidence>
<keyword evidence="3" id="KW-0645">Protease</keyword>
<dbReference type="RefSeq" id="WP_083354385.1">
    <property type="nucleotide sequence ID" value="NZ_FNPG01000004.1"/>
</dbReference>
<evidence type="ECO:0000256" key="2">
    <source>
        <dbReference type="ARBA" id="ARBA00006247"/>
    </source>
</evidence>
<dbReference type="GO" id="GO:0008777">
    <property type="term" value="F:acetylornithine deacetylase activity"/>
    <property type="evidence" value="ECO:0007669"/>
    <property type="project" value="TreeGrafter"/>
</dbReference>